<dbReference type="InterPro" id="IPR018517">
    <property type="entry name" value="tRNA_hU_synthase_CS"/>
</dbReference>
<dbReference type="InterPro" id="IPR013785">
    <property type="entry name" value="Aldolase_TIM"/>
</dbReference>
<dbReference type="InterPro" id="IPR024036">
    <property type="entry name" value="tRNA-dHydroUridine_Synthase_C"/>
</dbReference>
<proteinExistence type="inferred from homology"/>
<dbReference type="SUPFAM" id="SSF51395">
    <property type="entry name" value="FMN-linked oxidoreductases"/>
    <property type="match status" value="1"/>
</dbReference>
<evidence type="ECO:0000313" key="17">
    <source>
        <dbReference type="Proteomes" id="UP000031163"/>
    </source>
</evidence>
<dbReference type="HOGENOM" id="CLU_013299_0_1_7"/>
<evidence type="ECO:0000256" key="14">
    <source>
        <dbReference type="PIRSR" id="PIRSR006621-2"/>
    </source>
</evidence>
<keyword evidence="3" id="KW-0820">tRNA-binding</keyword>
<evidence type="ECO:0000259" key="15">
    <source>
        <dbReference type="Pfam" id="PF01207"/>
    </source>
</evidence>
<dbReference type="InterPro" id="IPR001269">
    <property type="entry name" value="DUS_fam"/>
</dbReference>
<dbReference type="GO" id="GO:0050660">
    <property type="term" value="F:flavin adenine dinucleotide binding"/>
    <property type="evidence" value="ECO:0007669"/>
    <property type="project" value="InterPro"/>
</dbReference>
<dbReference type="PANTHER" id="PTHR45846">
    <property type="entry name" value="TRNA-DIHYDROURIDINE(47) SYNTHASE [NAD(P)(+)]-LIKE"/>
    <property type="match status" value="1"/>
</dbReference>
<keyword evidence="7" id="KW-0521">NADP</keyword>
<gene>
    <name evidence="16" type="primary">dusB</name>
    <name evidence="16" type="ORF">CINS_0200</name>
</gene>
<evidence type="ECO:0000256" key="1">
    <source>
        <dbReference type="ARBA" id="ARBA00001917"/>
    </source>
</evidence>
<dbReference type="GeneID" id="74431021"/>
<feature type="active site" description="Proton donor" evidence="13">
    <location>
        <position position="98"/>
    </location>
</feature>
<accession>A0A0A8H2S9</accession>
<dbReference type="PROSITE" id="PS01136">
    <property type="entry name" value="UPF0034"/>
    <property type="match status" value="1"/>
</dbReference>
<evidence type="ECO:0000256" key="2">
    <source>
        <dbReference type="ARBA" id="ARBA00002790"/>
    </source>
</evidence>
<comment type="catalytic activity">
    <reaction evidence="11">
        <text>a 5,6-dihydrouridine in tRNA + NAD(+) = a uridine in tRNA + NADH + H(+)</text>
        <dbReference type="Rhea" id="RHEA:54452"/>
        <dbReference type="Rhea" id="RHEA-COMP:13339"/>
        <dbReference type="Rhea" id="RHEA-COMP:13887"/>
        <dbReference type="ChEBI" id="CHEBI:15378"/>
        <dbReference type="ChEBI" id="CHEBI:57540"/>
        <dbReference type="ChEBI" id="CHEBI:57945"/>
        <dbReference type="ChEBI" id="CHEBI:65315"/>
        <dbReference type="ChEBI" id="CHEBI:74443"/>
    </reaction>
</comment>
<comment type="function">
    <text evidence="2 12">Catalyzes the synthesis of 5,6-dihydrouridine (D), a modified base found in the D-loop of most tRNAs, via the reduction of the C5-C6 double bond in target uridines.</text>
</comment>
<evidence type="ECO:0000256" key="8">
    <source>
        <dbReference type="ARBA" id="ARBA00022884"/>
    </source>
</evidence>
<evidence type="ECO:0000256" key="7">
    <source>
        <dbReference type="ARBA" id="ARBA00022857"/>
    </source>
</evidence>
<dbReference type="Proteomes" id="UP000031163">
    <property type="component" value="Chromosome"/>
</dbReference>
<evidence type="ECO:0000256" key="13">
    <source>
        <dbReference type="PIRSR" id="PIRSR006621-1"/>
    </source>
</evidence>
<feature type="binding site" evidence="14">
    <location>
        <position position="67"/>
    </location>
    <ligand>
        <name>FMN</name>
        <dbReference type="ChEBI" id="CHEBI:58210"/>
    </ligand>
</feature>
<name>A0A0A8H2S9_9BACT</name>
<evidence type="ECO:0000256" key="6">
    <source>
        <dbReference type="ARBA" id="ARBA00022694"/>
    </source>
</evidence>
<keyword evidence="5 12" id="KW-0288">FMN</keyword>
<keyword evidence="6 12" id="KW-0819">tRNA processing</keyword>
<dbReference type="Pfam" id="PF01207">
    <property type="entry name" value="Dus"/>
    <property type="match status" value="1"/>
</dbReference>
<dbReference type="Gene3D" id="3.20.20.70">
    <property type="entry name" value="Aldolase class I"/>
    <property type="match status" value="1"/>
</dbReference>
<dbReference type="PIRSF" id="PIRSF006621">
    <property type="entry name" value="Dus"/>
    <property type="match status" value="1"/>
</dbReference>
<keyword evidence="9 12" id="KW-0560">Oxidoreductase</keyword>
<dbReference type="EC" id="1.3.1.-" evidence="12"/>
<evidence type="ECO:0000256" key="11">
    <source>
        <dbReference type="ARBA" id="ARBA00048802"/>
    </source>
</evidence>
<feature type="binding site" evidence="14">
    <location>
        <position position="138"/>
    </location>
    <ligand>
        <name>FMN</name>
        <dbReference type="ChEBI" id="CHEBI:58210"/>
    </ligand>
</feature>
<dbReference type="CDD" id="cd02801">
    <property type="entry name" value="DUS_like_FMN"/>
    <property type="match status" value="1"/>
</dbReference>
<dbReference type="KEGG" id="cis:CINS_0200"/>
<dbReference type="EMBL" id="CP007770">
    <property type="protein sequence ID" value="AJC87204.1"/>
    <property type="molecule type" value="Genomic_DNA"/>
</dbReference>
<dbReference type="AlphaFoldDB" id="A0A0A8H2S9"/>
<keyword evidence="8" id="KW-0694">RNA-binding</keyword>
<comment type="catalytic activity">
    <reaction evidence="10">
        <text>a 5,6-dihydrouridine in tRNA + NADP(+) = a uridine in tRNA + NADPH + H(+)</text>
        <dbReference type="Rhea" id="RHEA:23624"/>
        <dbReference type="Rhea" id="RHEA-COMP:13339"/>
        <dbReference type="Rhea" id="RHEA-COMP:13887"/>
        <dbReference type="ChEBI" id="CHEBI:15378"/>
        <dbReference type="ChEBI" id="CHEBI:57783"/>
        <dbReference type="ChEBI" id="CHEBI:58349"/>
        <dbReference type="ChEBI" id="CHEBI:65315"/>
        <dbReference type="ChEBI" id="CHEBI:74443"/>
    </reaction>
</comment>
<evidence type="ECO:0000256" key="10">
    <source>
        <dbReference type="ARBA" id="ARBA00048205"/>
    </source>
</evidence>
<organism evidence="16 17">
    <name type="scientific">Campylobacter insulaenigrae NCTC 12927</name>
    <dbReference type="NCBI Taxonomy" id="1031564"/>
    <lineage>
        <taxon>Bacteria</taxon>
        <taxon>Pseudomonadati</taxon>
        <taxon>Campylobacterota</taxon>
        <taxon>Epsilonproteobacteria</taxon>
        <taxon>Campylobacterales</taxon>
        <taxon>Campylobacteraceae</taxon>
        <taxon>Campylobacter</taxon>
    </lineage>
</organism>
<dbReference type="GO" id="GO:0000049">
    <property type="term" value="F:tRNA binding"/>
    <property type="evidence" value="ECO:0007669"/>
    <property type="project" value="UniProtKB-KW"/>
</dbReference>
<dbReference type="Gene3D" id="1.10.1200.80">
    <property type="entry name" value="Putative flavin oxidoreducatase, domain 2"/>
    <property type="match status" value="1"/>
</dbReference>
<comment type="cofactor">
    <cofactor evidence="1 12 14">
        <name>FMN</name>
        <dbReference type="ChEBI" id="CHEBI:58210"/>
    </cofactor>
</comment>
<evidence type="ECO:0000256" key="12">
    <source>
        <dbReference type="PIRNR" id="PIRNR006621"/>
    </source>
</evidence>
<evidence type="ECO:0000313" key="16">
    <source>
        <dbReference type="EMBL" id="AJC87204.1"/>
    </source>
</evidence>
<feature type="domain" description="DUS-like FMN-binding" evidence="15">
    <location>
        <begin position="11"/>
        <end position="305"/>
    </location>
</feature>
<feature type="binding site" evidence="14">
    <location>
        <position position="166"/>
    </location>
    <ligand>
        <name>FMN</name>
        <dbReference type="ChEBI" id="CHEBI:58210"/>
    </ligand>
</feature>
<reference evidence="16 17" key="1">
    <citation type="journal article" date="2014" name="Genome Biol. Evol.">
        <title>Comparative Genomics of the Campylobacter lari Group.</title>
        <authorList>
            <person name="Miller W.G."/>
            <person name="Yee E."/>
            <person name="Chapman M.H."/>
            <person name="Smith T.P."/>
            <person name="Bono J.L."/>
            <person name="Huynh S."/>
            <person name="Parker C.T."/>
            <person name="Vandamme P."/>
            <person name="Luong K."/>
            <person name="Korlach J."/>
        </authorList>
    </citation>
    <scope>NUCLEOTIDE SEQUENCE [LARGE SCALE GENOMIC DNA]</scope>
    <source>
        <strain evidence="16 17">NCTC 12927</strain>
    </source>
</reference>
<dbReference type="RefSeq" id="WP_039649096.1">
    <property type="nucleotide sequence ID" value="NZ_CP007770.1"/>
</dbReference>
<dbReference type="InterPro" id="IPR035587">
    <property type="entry name" value="DUS-like_FMN-bd"/>
</dbReference>
<evidence type="ECO:0000256" key="3">
    <source>
        <dbReference type="ARBA" id="ARBA00022555"/>
    </source>
</evidence>
<feature type="binding site" evidence="14">
    <location>
        <begin position="13"/>
        <end position="15"/>
    </location>
    <ligand>
        <name>FMN</name>
        <dbReference type="ChEBI" id="CHEBI:58210"/>
    </ligand>
</feature>
<feature type="binding site" evidence="14">
    <location>
        <begin position="220"/>
        <end position="221"/>
    </location>
    <ligand>
        <name>FMN</name>
        <dbReference type="ChEBI" id="CHEBI:58210"/>
    </ligand>
</feature>
<evidence type="ECO:0000256" key="4">
    <source>
        <dbReference type="ARBA" id="ARBA00022630"/>
    </source>
</evidence>
<dbReference type="GO" id="GO:0017150">
    <property type="term" value="F:tRNA dihydrouridine synthase activity"/>
    <property type="evidence" value="ECO:0007669"/>
    <property type="project" value="InterPro"/>
</dbReference>
<keyword evidence="4 12" id="KW-0285">Flavoprotein</keyword>
<protein>
    <recommendedName>
        <fullName evidence="12">tRNA-dihydrouridine synthase</fullName>
        <ecNumber evidence="12">1.3.1.-</ecNumber>
    </recommendedName>
</protein>
<comment type="similarity">
    <text evidence="12">Belongs to the dus family.</text>
</comment>
<dbReference type="STRING" id="1031564.CINS_0200"/>
<sequence length="308" mass="35110">MIDFSKKPLFLAPMAGFSDLPLRNLVKQFGADVTISEMISSNALVYESEKTLKMLEKAELENPYIVQIAGSDEEIIKKAVEILNKFDFIDGIDFNCGCPVNKVIKQSAGSALLLELDKLQRILELIKKTSKKRITSVKVRIGYDKKDPIEIAKACENAGVDFISMHGRTRKQMYSGNSDYEAIALAKKSIQIPLIANGDISAINAKEVFDKTNCDALMIGRASIGNPWIFYEIKQNKKIDKQTKNKIIFTHFDEMLKHYKEQGVSIFRKHLHEYSKGYDDASNFRDQVNRINNAKEMKKYIEDFFNKE</sequence>
<keyword evidence="14" id="KW-0547">Nucleotide-binding</keyword>
<evidence type="ECO:0000256" key="5">
    <source>
        <dbReference type="ARBA" id="ARBA00022643"/>
    </source>
</evidence>
<evidence type="ECO:0000256" key="9">
    <source>
        <dbReference type="ARBA" id="ARBA00023002"/>
    </source>
</evidence>
<dbReference type="PANTHER" id="PTHR45846:SF1">
    <property type="entry name" value="TRNA-DIHYDROURIDINE(47) SYNTHASE [NAD(P)(+)]-LIKE"/>
    <property type="match status" value="1"/>
</dbReference>